<accession>A0ABN8F2T8</accession>
<dbReference type="InterPro" id="IPR026444">
    <property type="entry name" value="Secre_tail"/>
</dbReference>
<evidence type="ECO:0000259" key="1">
    <source>
        <dbReference type="SMART" id="SM00458"/>
    </source>
</evidence>
<dbReference type="NCBIfam" id="TIGR04183">
    <property type="entry name" value="Por_Secre_tail"/>
    <property type="match status" value="1"/>
</dbReference>
<evidence type="ECO:0000313" key="3">
    <source>
        <dbReference type="Proteomes" id="UP000837932"/>
    </source>
</evidence>
<gene>
    <name evidence="2" type="ORF">EMA8858_03876</name>
</gene>
<organism evidence="2 3">
    <name type="scientific">Emticicia aquatica</name>
    <dbReference type="NCBI Taxonomy" id="1681835"/>
    <lineage>
        <taxon>Bacteria</taxon>
        <taxon>Pseudomonadati</taxon>
        <taxon>Bacteroidota</taxon>
        <taxon>Cytophagia</taxon>
        <taxon>Cytophagales</taxon>
        <taxon>Leadbetterellaceae</taxon>
        <taxon>Emticicia</taxon>
    </lineage>
</organism>
<dbReference type="Pfam" id="PF14200">
    <property type="entry name" value="RicinB_lectin_2"/>
    <property type="match status" value="3"/>
</dbReference>
<reference evidence="2" key="1">
    <citation type="submission" date="2021-12" db="EMBL/GenBank/DDBJ databases">
        <authorList>
            <person name="Rodrigo-Torres L."/>
            <person name="Arahal R. D."/>
            <person name="Lucena T."/>
        </authorList>
    </citation>
    <scope>NUCLEOTIDE SEQUENCE</scope>
    <source>
        <strain evidence="2">CECT 8858</strain>
    </source>
</reference>
<dbReference type="InterPro" id="IPR000772">
    <property type="entry name" value="Ricin_B_lectin"/>
</dbReference>
<evidence type="ECO:0000313" key="2">
    <source>
        <dbReference type="EMBL" id="CAH0997742.1"/>
    </source>
</evidence>
<name>A0ABN8F2T8_9BACT</name>
<protein>
    <recommendedName>
        <fullName evidence="1">Ricin B lectin domain-containing protein</fullName>
    </recommendedName>
</protein>
<dbReference type="RefSeq" id="WP_238808551.1">
    <property type="nucleotide sequence ID" value="NZ_CAKLPY010000005.1"/>
</dbReference>
<dbReference type="Gene3D" id="2.80.10.50">
    <property type="match status" value="5"/>
</dbReference>
<dbReference type="SUPFAM" id="SSF50370">
    <property type="entry name" value="Ricin B-like lectins"/>
    <property type="match status" value="5"/>
</dbReference>
<sequence length="764" mass="84201">MKSFQLIPNNVLNRMAVFNTLILSLVSLMTFAQIDKTNSYAAEGRYLLRNVATGKYLTMTGSKYENGTAMSQANYNKDYNQQFYVSRGDDDLSVRIGMSSAESLLMSVNESAATNANGAAVKLLEDVRDLPRMQWKLVPTARPRVFTILSLDANSKRAIGVLNSTFSQVVQWKIQTADTRFQWEFIPIIEAGWYALQNVGTGLVMTTKQAAKINGTPLVVAESDTSDVENNPISMKFELIENGANVYNLTPGHTYAKKWVSAAASGTGLTIASENESLQNFEIKYVNDITKGFNDERFTIRSVNSQKLLGVVDGSNNVVIQGTGSENDEDYQWQLIPLQPANYLQEGTYVVQNVENNLVMDVAGAKLQNGTNIVQWGKSDAANQTFEVRINDDCKYQLLPVIAKATKYMAVTNKAVLGTADNTTLLDAIYAGEGIVVNNEDESNIYVLKSKELSLGVVGNSRGSSVIAQNTPNLSDSFKWRFIPVDADEYLESGLYTIQNVNTGLMMDVAGASTTNGSKVIQYARSNANNQKFEVSINDNGQYNIAPVYAATKWFSVTGVSTTNANASGTQLFINDGDKAYTSVSWGLNKIVDENSEDQNIFSIISLHPASKKVLGVYSSTDRRVVQLDGDPETDNRLQWRFIPTTKLTSNGRMSAELLSESEPENLGITPTEFNEIGSVSTQINIFPNPVKNDFNVTFNQFELNENLSVRIVDGNGLTVFQKDIGLERTQSFNVQHLKLKDAIYYIEVTNGVVKKSSKIVFGE</sequence>
<feature type="domain" description="Ricin B lectin" evidence="1">
    <location>
        <begin position="192"/>
        <end position="336"/>
    </location>
</feature>
<comment type="caution">
    <text evidence="2">The sequence shown here is derived from an EMBL/GenBank/DDBJ whole genome shotgun (WGS) entry which is preliminary data.</text>
</comment>
<dbReference type="CDD" id="cd00161">
    <property type="entry name" value="beta-trefoil_Ricin-like"/>
    <property type="match status" value="4"/>
</dbReference>
<keyword evidence="3" id="KW-1185">Reference proteome</keyword>
<feature type="domain" description="Ricin B lectin" evidence="1">
    <location>
        <begin position="44"/>
        <end position="186"/>
    </location>
</feature>
<dbReference type="SMART" id="SM00458">
    <property type="entry name" value="RICIN"/>
    <property type="match status" value="3"/>
</dbReference>
<feature type="domain" description="Ricin B lectin" evidence="1">
    <location>
        <begin position="493"/>
        <end position="643"/>
    </location>
</feature>
<dbReference type="EMBL" id="CAKLPY010000005">
    <property type="protein sequence ID" value="CAH0997742.1"/>
    <property type="molecule type" value="Genomic_DNA"/>
</dbReference>
<proteinExistence type="predicted"/>
<dbReference type="Proteomes" id="UP000837932">
    <property type="component" value="Unassembled WGS sequence"/>
</dbReference>
<dbReference type="Pfam" id="PF18962">
    <property type="entry name" value="Por_Secre_tail"/>
    <property type="match status" value="1"/>
</dbReference>
<dbReference type="InterPro" id="IPR035992">
    <property type="entry name" value="Ricin_B-like_lectins"/>
</dbReference>